<accession>A0A9J6FNV0</accession>
<evidence type="ECO:0000313" key="1">
    <source>
        <dbReference type="EMBL" id="KAH9364717.1"/>
    </source>
</evidence>
<dbReference type="OrthoDB" id="6764613at2759"/>
<protein>
    <submittedName>
        <fullName evidence="1">Uncharacterized protein</fullName>
    </submittedName>
</protein>
<sequence length="78" mass="9004">MKGDVARLNTDFRIGSMRKLLITAAENVSPDNWTKAVEQIIGIERRRLEVRGFSDHVEQTIISLGEEDDDRRKRSLLH</sequence>
<dbReference type="VEuPathDB" id="VectorBase:HLOH_061719"/>
<gene>
    <name evidence="1" type="ORF">HPB48_015865</name>
</gene>
<keyword evidence="2" id="KW-1185">Reference proteome</keyword>
<dbReference type="AlphaFoldDB" id="A0A9J6FNV0"/>
<proteinExistence type="predicted"/>
<name>A0A9J6FNV0_HAELO</name>
<organism evidence="1 2">
    <name type="scientific">Haemaphysalis longicornis</name>
    <name type="common">Bush tick</name>
    <dbReference type="NCBI Taxonomy" id="44386"/>
    <lineage>
        <taxon>Eukaryota</taxon>
        <taxon>Metazoa</taxon>
        <taxon>Ecdysozoa</taxon>
        <taxon>Arthropoda</taxon>
        <taxon>Chelicerata</taxon>
        <taxon>Arachnida</taxon>
        <taxon>Acari</taxon>
        <taxon>Parasitiformes</taxon>
        <taxon>Ixodida</taxon>
        <taxon>Ixodoidea</taxon>
        <taxon>Ixodidae</taxon>
        <taxon>Haemaphysalinae</taxon>
        <taxon>Haemaphysalis</taxon>
    </lineage>
</organism>
<dbReference type="EMBL" id="JABSTR010000002">
    <property type="protein sequence ID" value="KAH9364717.1"/>
    <property type="molecule type" value="Genomic_DNA"/>
</dbReference>
<dbReference type="Proteomes" id="UP000821853">
    <property type="component" value="Chromosome 10"/>
</dbReference>
<reference evidence="1 2" key="1">
    <citation type="journal article" date="2020" name="Cell">
        <title>Large-Scale Comparative Analyses of Tick Genomes Elucidate Their Genetic Diversity and Vector Capacities.</title>
        <authorList>
            <consortium name="Tick Genome and Microbiome Consortium (TIGMIC)"/>
            <person name="Jia N."/>
            <person name="Wang J."/>
            <person name="Shi W."/>
            <person name="Du L."/>
            <person name="Sun Y."/>
            <person name="Zhan W."/>
            <person name="Jiang J.F."/>
            <person name="Wang Q."/>
            <person name="Zhang B."/>
            <person name="Ji P."/>
            <person name="Bell-Sakyi L."/>
            <person name="Cui X.M."/>
            <person name="Yuan T.T."/>
            <person name="Jiang B.G."/>
            <person name="Yang W.F."/>
            <person name="Lam T.T."/>
            <person name="Chang Q.C."/>
            <person name="Ding S.J."/>
            <person name="Wang X.J."/>
            <person name="Zhu J.G."/>
            <person name="Ruan X.D."/>
            <person name="Zhao L."/>
            <person name="Wei J.T."/>
            <person name="Ye R.Z."/>
            <person name="Que T.C."/>
            <person name="Du C.H."/>
            <person name="Zhou Y.H."/>
            <person name="Cheng J.X."/>
            <person name="Dai P.F."/>
            <person name="Guo W.B."/>
            <person name="Han X.H."/>
            <person name="Huang E.J."/>
            <person name="Li L.F."/>
            <person name="Wei W."/>
            <person name="Gao Y.C."/>
            <person name="Liu J.Z."/>
            <person name="Shao H.Z."/>
            <person name="Wang X."/>
            <person name="Wang C.C."/>
            <person name="Yang T.C."/>
            <person name="Huo Q.B."/>
            <person name="Li W."/>
            <person name="Chen H.Y."/>
            <person name="Chen S.E."/>
            <person name="Zhou L.G."/>
            <person name="Ni X.B."/>
            <person name="Tian J.H."/>
            <person name="Sheng Y."/>
            <person name="Liu T."/>
            <person name="Pan Y.S."/>
            <person name="Xia L.Y."/>
            <person name="Li J."/>
            <person name="Zhao F."/>
            <person name="Cao W.C."/>
        </authorList>
    </citation>
    <scope>NUCLEOTIDE SEQUENCE [LARGE SCALE GENOMIC DNA]</scope>
    <source>
        <strain evidence="1">HaeL-2018</strain>
    </source>
</reference>
<comment type="caution">
    <text evidence="1">The sequence shown here is derived from an EMBL/GenBank/DDBJ whole genome shotgun (WGS) entry which is preliminary data.</text>
</comment>
<evidence type="ECO:0000313" key="2">
    <source>
        <dbReference type="Proteomes" id="UP000821853"/>
    </source>
</evidence>